<dbReference type="Proteomes" id="UP000054270">
    <property type="component" value="Unassembled WGS sequence"/>
</dbReference>
<keyword evidence="2" id="KW-0732">Signal</keyword>
<dbReference type="EMBL" id="KN817788">
    <property type="protein sequence ID" value="KJA13093.1"/>
    <property type="molecule type" value="Genomic_DNA"/>
</dbReference>
<name>A0A0D2LQK5_HYPSF</name>
<dbReference type="AlphaFoldDB" id="A0A0D2LQK5"/>
<protein>
    <submittedName>
        <fullName evidence="3">Uncharacterized protein</fullName>
    </submittedName>
</protein>
<accession>A0A0D2LQK5</accession>
<feature type="signal peptide" evidence="2">
    <location>
        <begin position="1"/>
        <end position="22"/>
    </location>
</feature>
<evidence type="ECO:0000256" key="1">
    <source>
        <dbReference type="SAM" id="MobiDB-lite"/>
    </source>
</evidence>
<evidence type="ECO:0000313" key="4">
    <source>
        <dbReference type="Proteomes" id="UP000054270"/>
    </source>
</evidence>
<gene>
    <name evidence="3" type="ORF">HYPSUDRAFT_81168</name>
</gene>
<feature type="chain" id="PRO_5002258075" evidence="2">
    <location>
        <begin position="23"/>
        <end position="133"/>
    </location>
</feature>
<dbReference type="OMA" id="GAPTCAY"/>
<evidence type="ECO:0000256" key="2">
    <source>
        <dbReference type="SAM" id="SignalP"/>
    </source>
</evidence>
<dbReference type="OrthoDB" id="3262731at2759"/>
<proteinExistence type="predicted"/>
<feature type="region of interest" description="Disordered" evidence="1">
    <location>
        <begin position="100"/>
        <end position="121"/>
    </location>
</feature>
<evidence type="ECO:0000313" key="3">
    <source>
        <dbReference type="EMBL" id="KJA13093.1"/>
    </source>
</evidence>
<sequence length="133" mass="14350">MMFNILTLLTLALWTAQPLVRADPSAVPYSGYTCPTADSAGFSLATPNYATEPIFCSYPAVAGENPNDFYCTYSSTTGQLVTDNDAGFCPGNGVAHAVQRRRSDKLPLPSRPLTSRGIPAGRSDKAYLKKRRV</sequence>
<reference evidence="4" key="1">
    <citation type="submission" date="2014-04" db="EMBL/GenBank/DDBJ databases">
        <title>Evolutionary Origins and Diversification of the Mycorrhizal Mutualists.</title>
        <authorList>
            <consortium name="DOE Joint Genome Institute"/>
            <consortium name="Mycorrhizal Genomics Consortium"/>
            <person name="Kohler A."/>
            <person name="Kuo A."/>
            <person name="Nagy L.G."/>
            <person name="Floudas D."/>
            <person name="Copeland A."/>
            <person name="Barry K.W."/>
            <person name="Cichocki N."/>
            <person name="Veneault-Fourrey C."/>
            <person name="LaButti K."/>
            <person name="Lindquist E.A."/>
            <person name="Lipzen A."/>
            <person name="Lundell T."/>
            <person name="Morin E."/>
            <person name="Murat C."/>
            <person name="Riley R."/>
            <person name="Ohm R."/>
            <person name="Sun H."/>
            <person name="Tunlid A."/>
            <person name="Henrissat B."/>
            <person name="Grigoriev I.V."/>
            <person name="Hibbett D.S."/>
            <person name="Martin F."/>
        </authorList>
    </citation>
    <scope>NUCLEOTIDE SEQUENCE [LARGE SCALE GENOMIC DNA]</scope>
    <source>
        <strain evidence="4">FD-334 SS-4</strain>
    </source>
</reference>
<keyword evidence="4" id="KW-1185">Reference proteome</keyword>
<organism evidence="3 4">
    <name type="scientific">Hypholoma sublateritium (strain FD-334 SS-4)</name>
    <dbReference type="NCBI Taxonomy" id="945553"/>
    <lineage>
        <taxon>Eukaryota</taxon>
        <taxon>Fungi</taxon>
        <taxon>Dikarya</taxon>
        <taxon>Basidiomycota</taxon>
        <taxon>Agaricomycotina</taxon>
        <taxon>Agaricomycetes</taxon>
        <taxon>Agaricomycetidae</taxon>
        <taxon>Agaricales</taxon>
        <taxon>Agaricineae</taxon>
        <taxon>Strophariaceae</taxon>
        <taxon>Hypholoma</taxon>
    </lineage>
</organism>